<name>A0A8S3VKW9_MYTED</name>
<keyword evidence="2" id="KW-1185">Reference proteome</keyword>
<evidence type="ECO:0000313" key="2">
    <source>
        <dbReference type="Proteomes" id="UP000683360"/>
    </source>
</evidence>
<protein>
    <submittedName>
        <fullName evidence="1">Uncharacterized protein</fullName>
    </submittedName>
</protein>
<accession>A0A8S3VKW9</accession>
<dbReference type="EMBL" id="CAJPWZ010003281">
    <property type="protein sequence ID" value="CAG2255672.1"/>
    <property type="molecule type" value="Genomic_DNA"/>
</dbReference>
<proteinExistence type="predicted"/>
<dbReference type="OrthoDB" id="8838938at2759"/>
<comment type="caution">
    <text evidence="1">The sequence shown here is derived from an EMBL/GenBank/DDBJ whole genome shotgun (WGS) entry which is preliminary data.</text>
</comment>
<reference evidence="1" key="1">
    <citation type="submission" date="2021-03" db="EMBL/GenBank/DDBJ databases">
        <authorList>
            <person name="Bekaert M."/>
        </authorList>
    </citation>
    <scope>NUCLEOTIDE SEQUENCE</scope>
</reference>
<evidence type="ECO:0000313" key="1">
    <source>
        <dbReference type="EMBL" id="CAG2255672.1"/>
    </source>
</evidence>
<organism evidence="1 2">
    <name type="scientific">Mytilus edulis</name>
    <name type="common">Blue mussel</name>
    <dbReference type="NCBI Taxonomy" id="6550"/>
    <lineage>
        <taxon>Eukaryota</taxon>
        <taxon>Metazoa</taxon>
        <taxon>Spiralia</taxon>
        <taxon>Lophotrochozoa</taxon>
        <taxon>Mollusca</taxon>
        <taxon>Bivalvia</taxon>
        <taxon>Autobranchia</taxon>
        <taxon>Pteriomorphia</taxon>
        <taxon>Mytilida</taxon>
        <taxon>Mytiloidea</taxon>
        <taxon>Mytilidae</taxon>
        <taxon>Mytilinae</taxon>
        <taxon>Mytilus</taxon>
    </lineage>
</organism>
<dbReference type="Proteomes" id="UP000683360">
    <property type="component" value="Unassembled WGS sequence"/>
</dbReference>
<sequence>MIRIKIISPIEKRKDQFLTNVIENVNKEIRQMYFPDKFLQKLKQNCFYAITNAKIGTAINVSQYSKVMESKPFPYDVEVEKAFLHPPIASVAEALASPSKRRLSLSGRSEGVEDEEEDPSAIMEGEVETACFDESDSSIILCGKCLAIDTFLLGEIFKEGHYVENVHVKVRQEAKRVEKRSCELIHV</sequence>
<gene>
    <name evidence="1" type="ORF">MEDL_67063</name>
</gene>
<dbReference type="AlphaFoldDB" id="A0A8S3VKW9"/>